<dbReference type="EMBL" id="QWGR01000020">
    <property type="protein sequence ID" value="RIJ45742.1"/>
    <property type="molecule type" value="Genomic_DNA"/>
</dbReference>
<evidence type="ECO:0000313" key="2">
    <source>
        <dbReference type="Proteomes" id="UP000265926"/>
    </source>
</evidence>
<dbReference type="GO" id="GO:0016857">
    <property type="term" value="F:racemase and epimerase activity, acting on carbohydrates and derivatives"/>
    <property type="evidence" value="ECO:0007669"/>
    <property type="project" value="InterPro"/>
</dbReference>
<comment type="caution">
    <text evidence="1">The sequence shown here is derived from an EMBL/GenBank/DDBJ whole genome shotgun (WGS) entry which is preliminary data.</text>
</comment>
<dbReference type="AlphaFoldDB" id="A0A399ST91"/>
<dbReference type="InterPro" id="IPR011008">
    <property type="entry name" value="Dimeric_a/b-barrel"/>
</dbReference>
<sequence>MKFKRYCKTLLLENDPSLIEAYREVHKPENTWSEITQGMKEVGILDMEIYIIQNRLFMIMDTVPDFDHEQAMQELAQKPHQAEWEAYVSRFQLTTSEATAGEKWVLMDRIYELNQQQTCLPIDGQPKQID</sequence>
<organism evidence="1 2">
    <name type="scientific">Maribellus luteus</name>
    <dbReference type="NCBI Taxonomy" id="2305463"/>
    <lineage>
        <taxon>Bacteria</taxon>
        <taxon>Pseudomonadati</taxon>
        <taxon>Bacteroidota</taxon>
        <taxon>Bacteroidia</taxon>
        <taxon>Marinilabiliales</taxon>
        <taxon>Prolixibacteraceae</taxon>
        <taxon>Maribellus</taxon>
    </lineage>
</organism>
<dbReference type="OrthoDB" id="1430580at2"/>
<dbReference type="PANTHER" id="PTHR43239">
    <property type="entry name" value="UPF0734 PROTEIN DDB_G0273871/DDB_G0273177"/>
    <property type="match status" value="1"/>
</dbReference>
<dbReference type="Proteomes" id="UP000265926">
    <property type="component" value="Unassembled WGS sequence"/>
</dbReference>
<evidence type="ECO:0000313" key="1">
    <source>
        <dbReference type="EMBL" id="RIJ45742.1"/>
    </source>
</evidence>
<dbReference type="PANTHER" id="PTHR43239:SF1">
    <property type="entry name" value="UPF0734 PROTEIN DDB_G0273871_DDB_G0273177"/>
    <property type="match status" value="1"/>
</dbReference>
<accession>A0A399ST91</accession>
<gene>
    <name evidence="1" type="ORF">D1614_21635</name>
</gene>
<dbReference type="Gene3D" id="3.30.70.100">
    <property type="match status" value="1"/>
</dbReference>
<dbReference type="InterPro" id="IPR008000">
    <property type="entry name" value="Rham/fucose_mutarotase"/>
</dbReference>
<dbReference type="Pfam" id="PF05336">
    <property type="entry name" value="rhaM"/>
    <property type="match status" value="1"/>
</dbReference>
<dbReference type="SUPFAM" id="SSF54909">
    <property type="entry name" value="Dimeric alpha+beta barrel"/>
    <property type="match status" value="1"/>
</dbReference>
<dbReference type="RefSeq" id="WP_119440088.1">
    <property type="nucleotide sequence ID" value="NZ_QWGR01000020.1"/>
</dbReference>
<reference evidence="1 2" key="1">
    <citation type="submission" date="2018-08" db="EMBL/GenBank/DDBJ databases">
        <title>Pallidiluteibacterium maritimus gen. nov., sp. nov., isolated from coastal sediment.</title>
        <authorList>
            <person name="Zhou L.Y."/>
        </authorList>
    </citation>
    <scope>NUCLEOTIDE SEQUENCE [LARGE SCALE GENOMIC DNA]</scope>
    <source>
        <strain evidence="1 2">XSD2</strain>
    </source>
</reference>
<dbReference type="InterPro" id="IPR052996">
    <property type="entry name" value="Carb_Metab_Mutarotase"/>
</dbReference>
<protein>
    <submittedName>
        <fullName evidence="1">L-rhamnose mutarotase</fullName>
    </submittedName>
</protein>
<keyword evidence="2" id="KW-1185">Reference proteome</keyword>
<name>A0A399ST91_9BACT</name>
<proteinExistence type="predicted"/>